<proteinExistence type="predicted"/>
<dbReference type="Proteomes" id="UP001207294">
    <property type="component" value="Unassembled WGS sequence"/>
</dbReference>
<accession>A0ABT3BR77</accession>
<dbReference type="EMBL" id="JAOXML010000001">
    <property type="protein sequence ID" value="MCV4375313.1"/>
    <property type="molecule type" value="Genomic_DNA"/>
</dbReference>
<dbReference type="InterPro" id="IPR046685">
    <property type="entry name" value="DUF6555"/>
</dbReference>
<evidence type="ECO:0000313" key="1">
    <source>
        <dbReference type="EMBL" id="MCV4375313.1"/>
    </source>
</evidence>
<gene>
    <name evidence="1" type="ORF">OH718_01765</name>
</gene>
<dbReference type="Pfam" id="PF20192">
    <property type="entry name" value="DUF6555"/>
    <property type="match status" value="1"/>
</dbReference>
<dbReference type="GeneID" id="93559647"/>
<keyword evidence="2" id="KW-1185">Reference proteome</keyword>
<organism evidence="1 2">
    <name type="scientific">Pseudomonas capsici</name>
    <dbReference type="NCBI Taxonomy" id="2810614"/>
    <lineage>
        <taxon>Bacteria</taxon>
        <taxon>Pseudomonadati</taxon>
        <taxon>Pseudomonadota</taxon>
        <taxon>Gammaproteobacteria</taxon>
        <taxon>Pseudomonadales</taxon>
        <taxon>Pseudomonadaceae</taxon>
        <taxon>Pseudomonas</taxon>
    </lineage>
</organism>
<dbReference type="RefSeq" id="WP_117180836.1">
    <property type="nucleotide sequence ID" value="NZ_JAFGZD010000001.1"/>
</dbReference>
<comment type="caution">
    <text evidence="1">The sequence shown here is derived from an EMBL/GenBank/DDBJ whole genome shotgun (WGS) entry which is preliminary data.</text>
</comment>
<protein>
    <submittedName>
        <fullName evidence="1">Uncharacterized protein</fullName>
    </submittedName>
</protein>
<reference evidence="1 2" key="1">
    <citation type="submission" date="2022-10" db="EMBL/GenBank/DDBJ databases">
        <title>Characterization of Pseudomonas capsici strains from pepper and tomato in Georgia.</title>
        <authorList>
            <person name="Zhao M."/>
            <person name="Dutta B."/>
        </authorList>
    </citation>
    <scope>NUCLEOTIDE SEQUENCE [LARGE SCALE GENOMIC DNA]</scope>
    <source>
        <strain evidence="1 2">Pc20-5</strain>
    </source>
</reference>
<evidence type="ECO:0000313" key="2">
    <source>
        <dbReference type="Proteomes" id="UP001207294"/>
    </source>
</evidence>
<name>A0ABT3BR77_9PSED</name>
<sequence>MALPKHYRIDYLLNGTFKSFYIRADNMDNAEAWHYASVDAGLARIPKYRLEKVPRVTKPHAEHFGITNVEWVKA</sequence>